<gene>
    <name evidence="1" type="ORF">PAECIP111893_01508</name>
</gene>
<comment type="caution">
    <text evidence="1">The sequence shown here is derived from an EMBL/GenBank/DDBJ whole genome shotgun (WGS) entry which is preliminary data.</text>
</comment>
<accession>A0ABN8G642</accession>
<dbReference type="EMBL" id="CAKMMF010000006">
    <property type="protein sequence ID" value="CAH1200620.1"/>
    <property type="molecule type" value="Genomic_DNA"/>
</dbReference>
<dbReference type="Proteomes" id="UP000838686">
    <property type="component" value="Unassembled WGS sequence"/>
</dbReference>
<dbReference type="RefSeq" id="WP_236339851.1">
    <property type="nucleotide sequence ID" value="NZ_CAKMMF010000006.1"/>
</dbReference>
<evidence type="ECO:0000313" key="2">
    <source>
        <dbReference type="Proteomes" id="UP000838686"/>
    </source>
</evidence>
<evidence type="ECO:0000313" key="1">
    <source>
        <dbReference type="EMBL" id="CAH1200620.1"/>
    </source>
</evidence>
<reference evidence="1" key="1">
    <citation type="submission" date="2022-01" db="EMBL/GenBank/DDBJ databases">
        <authorList>
            <person name="Criscuolo A."/>
        </authorList>
    </citation>
    <scope>NUCLEOTIDE SEQUENCE</scope>
    <source>
        <strain evidence="1">CIP111893</strain>
    </source>
</reference>
<evidence type="ECO:0008006" key="3">
    <source>
        <dbReference type="Google" id="ProtNLM"/>
    </source>
</evidence>
<keyword evidence="2" id="KW-1185">Reference proteome</keyword>
<name>A0ABN8G642_9BACL</name>
<organism evidence="1 2">
    <name type="scientific">Paenibacillus plantiphilus</name>
    <dbReference type="NCBI Taxonomy" id="2905650"/>
    <lineage>
        <taxon>Bacteria</taxon>
        <taxon>Bacillati</taxon>
        <taxon>Bacillota</taxon>
        <taxon>Bacilli</taxon>
        <taxon>Bacillales</taxon>
        <taxon>Paenibacillaceae</taxon>
        <taxon>Paenibacillus</taxon>
    </lineage>
</organism>
<proteinExistence type="predicted"/>
<protein>
    <recommendedName>
        <fullName evidence="3">LytTr DNA-binding domain-containing protein</fullName>
    </recommendedName>
</protein>
<sequence>MEWVKELPVSRDPKGATGIVSLLLDCILYFQLYEASIQVHSATEMYYFTLGNNLSLLVENLNNSGYNFEKTDRAQVADFQKIIRVEKTEFFQFRGYFEGTDKYVVFSESNFRKISKIVKDRSKE</sequence>